<evidence type="ECO:0000256" key="4">
    <source>
        <dbReference type="ARBA" id="ARBA00023239"/>
    </source>
</evidence>
<evidence type="ECO:0000313" key="8">
    <source>
        <dbReference type="Proteomes" id="UP000467322"/>
    </source>
</evidence>
<evidence type="ECO:0000256" key="1">
    <source>
        <dbReference type="ARBA" id="ARBA00005495"/>
    </source>
</evidence>
<protein>
    <submittedName>
        <fullName evidence="7">GFA family protein</fullName>
    </submittedName>
</protein>
<comment type="similarity">
    <text evidence="1">Belongs to the Gfa family.</text>
</comment>
<keyword evidence="2" id="KW-0479">Metal-binding</keyword>
<dbReference type="PANTHER" id="PTHR33337">
    <property type="entry name" value="GFA DOMAIN-CONTAINING PROTEIN"/>
    <property type="match status" value="1"/>
</dbReference>
<keyword evidence="3" id="KW-0862">Zinc</keyword>
<dbReference type="RefSeq" id="WP_161351068.1">
    <property type="nucleotide sequence ID" value="NZ_WTUX01000011.1"/>
</dbReference>
<dbReference type="PANTHER" id="PTHR33337:SF40">
    <property type="entry name" value="CENP-V_GFA DOMAIN-CONTAINING PROTEIN-RELATED"/>
    <property type="match status" value="1"/>
</dbReference>
<dbReference type="GO" id="GO:0046872">
    <property type="term" value="F:metal ion binding"/>
    <property type="evidence" value="ECO:0007669"/>
    <property type="project" value="UniProtKB-KW"/>
</dbReference>
<dbReference type="Gene3D" id="3.90.1590.10">
    <property type="entry name" value="glutathione-dependent formaldehyde- activating enzyme (gfa)"/>
    <property type="match status" value="1"/>
</dbReference>
<dbReference type="Pfam" id="PF04828">
    <property type="entry name" value="GFA"/>
    <property type="match status" value="1"/>
</dbReference>
<organism evidence="7 8">
    <name type="scientific">Maritimibacter harenae</name>
    <dbReference type="NCBI Taxonomy" id="2606218"/>
    <lineage>
        <taxon>Bacteria</taxon>
        <taxon>Pseudomonadati</taxon>
        <taxon>Pseudomonadota</taxon>
        <taxon>Alphaproteobacteria</taxon>
        <taxon>Rhodobacterales</taxon>
        <taxon>Roseobacteraceae</taxon>
        <taxon>Maritimibacter</taxon>
    </lineage>
</organism>
<reference evidence="7 8" key="1">
    <citation type="submission" date="2019-12" db="EMBL/GenBank/DDBJ databases">
        <title>Maritimibacter sp. nov. sp. isolated from sea sand.</title>
        <authorList>
            <person name="Kim J."/>
            <person name="Jeong S.E."/>
            <person name="Jung H.S."/>
            <person name="Jeon C.O."/>
        </authorList>
    </citation>
    <scope>NUCLEOTIDE SEQUENCE [LARGE SCALE GENOMIC DNA]</scope>
    <source>
        <strain evidence="7 8">DP07</strain>
    </source>
</reference>
<gene>
    <name evidence="7" type="ORF">GQE99_07970</name>
</gene>
<evidence type="ECO:0000256" key="2">
    <source>
        <dbReference type="ARBA" id="ARBA00022723"/>
    </source>
</evidence>
<feature type="region of interest" description="Disordered" evidence="5">
    <location>
        <begin position="129"/>
        <end position="151"/>
    </location>
</feature>
<dbReference type="GO" id="GO:0016846">
    <property type="term" value="F:carbon-sulfur lyase activity"/>
    <property type="evidence" value="ECO:0007669"/>
    <property type="project" value="InterPro"/>
</dbReference>
<dbReference type="PROSITE" id="PS51891">
    <property type="entry name" value="CENP_V_GFA"/>
    <property type="match status" value="1"/>
</dbReference>
<keyword evidence="8" id="KW-1185">Reference proteome</keyword>
<dbReference type="Proteomes" id="UP000467322">
    <property type="component" value="Unassembled WGS sequence"/>
</dbReference>
<dbReference type="InterPro" id="IPR011057">
    <property type="entry name" value="Mss4-like_sf"/>
</dbReference>
<comment type="caution">
    <text evidence="7">The sequence shown here is derived from an EMBL/GenBank/DDBJ whole genome shotgun (WGS) entry which is preliminary data.</text>
</comment>
<sequence>MDDTHEGGCHCGAVRYRTTGQPNTAGICHCRYCQTRTGSAFGISVYFDADRVEILSGRLTDYSFTTESGRSFTTRFCPICGTTLFWQIELFDDAIAVAGGTFDPPTFWYDIDRDIFTRTKAGFVRLDTRESHDTAPSHAPVTPDREHLKGG</sequence>
<evidence type="ECO:0000256" key="3">
    <source>
        <dbReference type="ARBA" id="ARBA00022833"/>
    </source>
</evidence>
<dbReference type="SUPFAM" id="SSF51316">
    <property type="entry name" value="Mss4-like"/>
    <property type="match status" value="1"/>
</dbReference>
<dbReference type="EMBL" id="WTUX01000011">
    <property type="protein sequence ID" value="MZR12955.1"/>
    <property type="molecule type" value="Genomic_DNA"/>
</dbReference>
<name>A0A845LYT7_9RHOB</name>
<proteinExistence type="inferred from homology"/>
<evidence type="ECO:0000259" key="6">
    <source>
        <dbReference type="PROSITE" id="PS51891"/>
    </source>
</evidence>
<keyword evidence="4" id="KW-0456">Lyase</keyword>
<evidence type="ECO:0000313" key="7">
    <source>
        <dbReference type="EMBL" id="MZR12955.1"/>
    </source>
</evidence>
<dbReference type="InterPro" id="IPR006913">
    <property type="entry name" value="CENP-V/GFA"/>
</dbReference>
<feature type="domain" description="CENP-V/GFA" evidence="6">
    <location>
        <begin position="5"/>
        <end position="110"/>
    </location>
</feature>
<accession>A0A845LYT7</accession>
<dbReference type="AlphaFoldDB" id="A0A845LYT7"/>
<evidence type="ECO:0000256" key="5">
    <source>
        <dbReference type="SAM" id="MobiDB-lite"/>
    </source>
</evidence>